<reference evidence="3 4" key="1">
    <citation type="journal article" date="2019" name="Int. J. Syst. Evol. Microbiol.">
        <title>The Global Catalogue of Microorganisms (GCM) 10K type strain sequencing project: providing services to taxonomists for standard genome sequencing and annotation.</title>
        <authorList>
            <consortium name="The Broad Institute Genomics Platform"/>
            <consortium name="The Broad Institute Genome Sequencing Center for Infectious Disease"/>
            <person name="Wu L."/>
            <person name="Ma J."/>
        </authorList>
    </citation>
    <scope>NUCLEOTIDE SEQUENCE [LARGE SCALE GENOMIC DNA]</scope>
    <source>
        <strain evidence="3 4">JCM 3272</strain>
    </source>
</reference>
<sequence>MIGRLFSNRYGATVLGLILVLIGIFGFDSGKVTCGGQTMTPGDSCVEISKGRSTTRSYEEEKSRDHLYRYGFLGVGTLMFVIGAALIIKRHAVDSRPVQPAVATGGGNPPFPPQPQPQPQPQYPPRQ</sequence>
<keyword evidence="2" id="KW-0472">Membrane</keyword>
<dbReference type="EMBL" id="BAAARV010000003">
    <property type="protein sequence ID" value="GAA2326146.1"/>
    <property type="molecule type" value="Genomic_DNA"/>
</dbReference>
<feature type="compositionally biased region" description="Pro residues" evidence="1">
    <location>
        <begin position="109"/>
        <end position="127"/>
    </location>
</feature>
<gene>
    <name evidence="3" type="ORF">GCM10010170_000680</name>
</gene>
<feature type="transmembrane region" description="Helical" evidence="2">
    <location>
        <begin position="67"/>
        <end position="88"/>
    </location>
</feature>
<organism evidence="3 4">
    <name type="scientific">Dactylosporangium salmoneum</name>
    <dbReference type="NCBI Taxonomy" id="53361"/>
    <lineage>
        <taxon>Bacteria</taxon>
        <taxon>Bacillati</taxon>
        <taxon>Actinomycetota</taxon>
        <taxon>Actinomycetes</taxon>
        <taxon>Micromonosporales</taxon>
        <taxon>Micromonosporaceae</taxon>
        <taxon>Dactylosporangium</taxon>
    </lineage>
</organism>
<proteinExistence type="predicted"/>
<accession>A0ABN3FAY3</accession>
<dbReference type="Proteomes" id="UP001501444">
    <property type="component" value="Unassembled WGS sequence"/>
</dbReference>
<protein>
    <submittedName>
        <fullName evidence="3">Uncharacterized protein</fullName>
    </submittedName>
</protein>
<name>A0ABN3FAY3_9ACTN</name>
<evidence type="ECO:0000256" key="2">
    <source>
        <dbReference type="SAM" id="Phobius"/>
    </source>
</evidence>
<evidence type="ECO:0000313" key="3">
    <source>
        <dbReference type="EMBL" id="GAA2326146.1"/>
    </source>
</evidence>
<keyword evidence="2" id="KW-1133">Transmembrane helix</keyword>
<keyword evidence="2" id="KW-0812">Transmembrane</keyword>
<evidence type="ECO:0000313" key="4">
    <source>
        <dbReference type="Proteomes" id="UP001501444"/>
    </source>
</evidence>
<feature type="transmembrane region" description="Helical" evidence="2">
    <location>
        <begin position="7"/>
        <end position="27"/>
    </location>
</feature>
<feature type="region of interest" description="Disordered" evidence="1">
    <location>
        <begin position="98"/>
        <end position="127"/>
    </location>
</feature>
<evidence type="ECO:0000256" key="1">
    <source>
        <dbReference type="SAM" id="MobiDB-lite"/>
    </source>
</evidence>
<comment type="caution">
    <text evidence="3">The sequence shown here is derived from an EMBL/GenBank/DDBJ whole genome shotgun (WGS) entry which is preliminary data.</text>
</comment>
<keyword evidence="4" id="KW-1185">Reference proteome</keyword>
<dbReference type="RefSeq" id="WP_344610118.1">
    <property type="nucleotide sequence ID" value="NZ_BAAARV010000003.1"/>
</dbReference>